<name>A0AAD5UKT9_9FUNG</name>
<comment type="caution">
    <text evidence="4">The sequence shown here is derived from an EMBL/GenBank/DDBJ whole genome shotgun (WGS) entry which is preliminary data.</text>
</comment>
<dbReference type="Proteomes" id="UP001210925">
    <property type="component" value="Unassembled WGS sequence"/>
</dbReference>
<reference evidence="4" key="1">
    <citation type="submission" date="2020-05" db="EMBL/GenBank/DDBJ databases">
        <title>Phylogenomic resolution of chytrid fungi.</title>
        <authorList>
            <person name="Stajich J.E."/>
            <person name="Amses K."/>
            <person name="Simmons R."/>
            <person name="Seto K."/>
            <person name="Myers J."/>
            <person name="Bonds A."/>
            <person name="Quandt C.A."/>
            <person name="Barry K."/>
            <person name="Liu P."/>
            <person name="Grigoriev I."/>
            <person name="Longcore J.E."/>
            <person name="James T.Y."/>
        </authorList>
    </citation>
    <scope>NUCLEOTIDE SEQUENCE</scope>
    <source>
        <strain evidence="4">PLAUS21</strain>
    </source>
</reference>
<organism evidence="4 5">
    <name type="scientific">Boothiomyces macroporosus</name>
    <dbReference type="NCBI Taxonomy" id="261099"/>
    <lineage>
        <taxon>Eukaryota</taxon>
        <taxon>Fungi</taxon>
        <taxon>Fungi incertae sedis</taxon>
        <taxon>Chytridiomycota</taxon>
        <taxon>Chytridiomycota incertae sedis</taxon>
        <taxon>Chytridiomycetes</taxon>
        <taxon>Rhizophydiales</taxon>
        <taxon>Terramycetaceae</taxon>
        <taxon>Boothiomyces</taxon>
    </lineage>
</organism>
<dbReference type="EMBL" id="JADGKB010000009">
    <property type="protein sequence ID" value="KAJ3260835.1"/>
    <property type="molecule type" value="Genomic_DNA"/>
</dbReference>
<dbReference type="Gene3D" id="2.130.10.10">
    <property type="entry name" value="YVTN repeat-like/Quinoprotein amine dehydrogenase"/>
    <property type="match status" value="1"/>
</dbReference>
<dbReference type="GO" id="GO:0043161">
    <property type="term" value="P:proteasome-mediated ubiquitin-dependent protein catabolic process"/>
    <property type="evidence" value="ECO:0007669"/>
    <property type="project" value="TreeGrafter"/>
</dbReference>
<dbReference type="InterPro" id="IPR001680">
    <property type="entry name" value="WD40_rpt"/>
</dbReference>
<keyword evidence="5" id="KW-1185">Reference proteome</keyword>
<dbReference type="InterPro" id="IPR011047">
    <property type="entry name" value="Quinoprotein_ADH-like_sf"/>
</dbReference>
<feature type="repeat" description="WD" evidence="3">
    <location>
        <begin position="52"/>
        <end position="86"/>
    </location>
</feature>
<dbReference type="PANTHER" id="PTHR22838:SF0">
    <property type="entry name" value="WD REPEAT-CONTAINING PROTEIN 26"/>
    <property type="match status" value="1"/>
</dbReference>
<dbReference type="GO" id="GO:0034657">
    <property type="term" value="C:GID complex"/>
    <property type="evidence" value="ECO:0007669"/>
    <property type="project" value="TreeGrafter"/>
</dbReference>
<dbReference type="InterPro" id="IPR019775">
    <property type="entry name" value="WD40_repeat_CS"/>
</dbReference>
<dbReference type="PANTHER" id="PTHR22838">
    <property type="entry name" value="WD REPEAT PROTEIN 26-RELATED"/>
    <property type="match status" value="1"/>
</dbReference>
<dbReference type="InterPro" id="IPR051350">
    <property type="entry name" value="WD_repeat-ST_regulator"/>
</dbReference>
<evidence type="ECO:0000256" key="3">
    <source>
        <dbReference type="PROSITE-ProRule" id="PRU00221"/>
    </source>
</evidence>
<dbReference type="PROSITE" id="PS50294">
    <property type="entry name" value="WD_REPEATS_REGION"/>
    <property type="match status" value="1"/>
</dbReference>
<protein>
    <recommendedName>
        <fullName evidence="6">Anaphase-promoting complex subunit 4 WD40 domain-containing protein</fullName>
    </recommendedName>
</protein>
<dbReference type="PROSITE" id="PS00678">
    <property type="entry name" value="WD_REPEATS_1"/>
    <property type="match status" value="1"/>
</dbReference>
<evidence type="ECO:0008006" key="6">
    <source>
        <dbReference type="Google" id="ProtNLM"/>
    </source>
</evidence>
<evidence type="ECO:0000256" key="2">
    <source>
        <dbReference type="ARBA" id="ARBA00022737"/>
    </source>
</evidence>
<evidence type="ECO:0000313" key="5">
    <source>
        <dbReference type="Proteomes" id="UP001210925"/>
    </source>
</evidence>
<dbReference type="AlphaFoldDB" id="A0AAD5UKT9"/>
<proteinExistence type="predicted"/>
<gene>
    <name evidence="4" type="ORF">HK103_007398</name>
</gene>
<sequence length="204" mass="23355">MNHFKVKHILDDHTQAISYVAWSPDDKMILSASNDTTLNAWDTNTGKLLRTYDKHADPVNCCAWLPCGTRFVSGSVEKSMYLWHVDGTVLHHWPGIRIMDIKITSDGQRLIVSSDKKIRIYSLIDYQEISIFEEKDSITSICLSRDDRHLLVNLSSSKMQLWDIETKSIAKKYYGQKTGRFIIRSCFAGIDENLIICGNEGNYC</sequence>
<dbReference type="InterPro" id="IPR015943">
    <property type="entry name" value="WD40/YVTN_repeat-like_dom_sf"/>
</dbReference>
<keyword evidence="2" id="KW-0677">Repeat</keyword>
<keyword evidence="1 3" id="KW-0853">WD repeat</keyword>
<evidence type="ECO:0000313" key="4">
    <source>
        <dbReference type="EMBL" id="KAJ3260835.1"/>
    </source>
</evidence>
<dbReference type="SUPFAM" id="SSF50998">
    <property type="entry name" value="Quinoprotein alcohol dehydrogenase-like"/>
    <property type="match status" value="1"/>
</dbReference>
<dbReference type="Pfam" id="PF00400">
    <property type="entry name" value="WD40"/>
    <property type="match status" value="3"/>
</dbReference>
<evidence type="ECO:0000256" key="1">
    <source>
        <dbReference type="ARBA" id="ARBA00022574"/>
    </source>
</evidence>
<accession>A0AAD5UKT9</accession>
<feature type="repeat" description="WD" evidence="3">
    <location>
        <begin position="10"/>
        <end position="51"/>
    </location>
</feature>
<dbReference type="PROSITE" id="PS50082">
    <property type="entry name" value="WD_REPEATS_2"/>
    <property type="match status" value="2"/>
</dbReference>
<dbReference type="SMART" id="SM00320">
    <property type="entry name" value="WD40"/>
    <property type="match status" value="4"/>
</dbReference>